<keyword evidence="3" id="KW-0050">Antiport</keyword>
<dbReference type="GO" id="GO:0015297">
    <property type="term" value="F:antiporter activity"/>
    <property type="evidence" value="ECO:0007669"/>
    <property type="project" value="UniProtKB-KW"/>
</dbReference>
<organism evidence="11 12">
    <name type="scientific">Pseudomonas straminea</name>
    <dbReference type="NCBI Taxonomy" id="47882"/>
    <lineage>
        <taxon>Bacteria</taxon>
        <taxon>Pseudomonadati</taxon>
        <taxon>Pseudomonadota</taxon>
        <taxon>Gammaproteobacteria</taxon>
        <taxon>Pseudomonadales</taxon>
        <taxon>Pseudomonadaceae</taxon>
        <taxon>Phytopseudomonas</taxon>
    </lineage>
</organism>
<evidence type="ECO:0000313" key="12">
    <source>
        <dbReference type="Proteomes" id="UP000243950"/>
    </source>
</evidence>
<feature type="transmembrane region" description="Helical" evidence="9">
    <location>
        <begin position="202"/>
        <end position="220"/>
    </location>
</feature>
<keyword evidence="7 9" id="KW-0472">Membrane</keyword>
<feature type="transmembrane region" description="Helical" evidence="9">
    <location>
        <begin position="107"/>
        <end position="128"/>
    </location>
</feature>
<keyword evidence="5 9" id="KW-0812">Transmembrane</keyword>
<feature type="domain" description="Na+/H+ antiporter NhaC-like C-terminal" evidence="10">
    <location>
        <begin position="165"/>
        <end position="457"/>
    </location>
</feature>
<evidence type="ECO:0000256" key="8">
    <source>
        <dbReference type="ARBA" id="ARBA00038435"/>
    </source>
</evidence>
<evidence type="ECO:0000256" key="3">
    <source>
        <dbReference type="ARBA" id="ARBA00022449"/>
    </source>
</evidence>
<keyword evidence="12" id="KW-1185">Reference proteome</keyword>
<evidence type="ECO:0000259" key="10">
    <source>
        <dbReference type="Pfam" id="PF03553"/>
    </source>
</evidence>
<feature type="transmembrane region" description="Helical" evidence="9">
    <location>
        <begin position="264"/>
        <end position="284"/>
    </location>
</feature>
<protein>
    <submittedName>
        <fullName evidence="11">Na+:H+ antiporter, NhaC family</fullName>
    </submittedName>
</protein>
<dbReference type="RefSeq" id="WP_244154203.1">
    <property type="nucleotide sequence ID" value="NZ_BSSG01000014.1"/>
</dbReference>
<keyword evidence="6 9" id="KW-1133">Transmembrane helix</keyword>
<keyword evidence="4" id="KW-1003">Cell membrane</keyword>
<feature type="transmembrane region" description="Helical" evidence="9">
    <location>
        <begin position="356"/>
        <end position="377"/>
    </location>
</feature>
<comment type="subcellular location">
    <subcellularLocation>
        <location evidence="1">Cell membrane</location>
        <topology evidence="1">Multi-pass membrane protein</topology>
    </subcellularLocation>
</comment>
<proteinExistence type="inferred from homology"/>
<evidence type="ECO:0000256" key="9">
    <source>
        <dbReference type="SAM" id="Phobius"/>
    </source>
</evidence>
<dbReference type="PANTHER" id="PTHR33451">
    <property type="entry name" value="MALATE-2H(+)/NA(+)-LACTATE ANTIPORTER"/>
    <property type="match status" value="1"/>
</dbReference>
<reference evidence="12" key="1">
    <citation type="submission" date="2016-10" db="EMBL/GenBank/DDBJ databases">
        <authorList>
            <person name="Varghese N."/>
            <person name="Submissions S."/>
        </authorList>
    </citation>
    <scope>NUCLEOTIDE SEQUENCE [LARGE SCALE GENOMIC DNA]</scope>
    <source>
        <strain evidence="12">JCM 2783</strain>
    </source>
</reference>
<feature type="transmembrane region" description="Helical" evidence="9">
    <location>
        <begin position="72"/>
        <end position="95"/>
    </location>
</feature>
<dbReference type="InterPro" id="IPR052180">
    <property type="entry name" value="NhaC_Na-H+_Antiporter"/>
</dbReference>
<feature type="transmembrane region" description="Helical" evidence="9">
    <location>
        <begin position="12"/>
        <end position="35"/>
    </location>
</feature>
<evidence type="ECO:0000256" key="4">
    <source>
        <dbReference type="ARBA" id="ARBA00022475"/>
    </source>
</evidence>
<dbReference type="Proteomes" id="UP000243950">
    <property type="component" value="Unassembled WGS sequence"/>
</dbReference>
<dbReference type="InterPro" id="IPR018461">
    <property type="entry name" value="Na/H_Antiport_NhaC-like_C"/>
</dbReference>
<sequence>MDARKEVTREAPSFAVAVAPLIITAILLMVQFFLFEDFTPHVPLALGVLLCGLFAVGRGMPWFSIEASMFKVVRIGIPAIFILMCIGMLIGSWIASGTVPTLLYYGFSYLSGGSFLVVTCLLCSLISLMTGTSWGTVGTVGLALMGVGEGLGVPAYLTGGAIVSGAFFGDKMSPLSETTNLTPAVCGTDLWSHIKGMLPTTVPAMLISLVLYAWIGSGYAAQAEDASGIELMRSGVEQHYRIGLLTMLPPLAVIILAMRKAPALPVMFAGVVLAAVVAVFYQGVSPKELTNILHNGFVSQTGIASVDKLLSKGGIMSMTWVITLTLIALAFVGALEAHGTLDALRKKLDQVIKNRFGLVLSSYTSVLGVGTLVGDVYTSLVLPGQLLKDKYAAMGYKPTVLSRSIEDCGTLCSPLIPWNMGGAFVSSSLGIPTLLYAPVAFACWLSPVIGLIWAATGKFIPRVEPQAPVQSNTDGLFSPIRVLEK</sequence>
<comment type="similarity">
    <text evidence="8">Belongs to the NhaC Na(+)/H(+) (TC 2.A.35) antiporter family.</text>
</comment>
<name>A0A1I1ZHB4_PSEOC</name>
<feature type="transmembrane region" description="Helical" evidence="9">
    <location>
        <begin position="434"/>
        <end position="455"/>
    </location>
</feature>
<dbReference type="Pfam" id="PF03553">
    <property type="entry name" value="Na_H_antiporter"/>
    <property type="match status" value="1"/>
</dbReference>
<gene>
    <name evidence="11" type="ORF">SAMN05216372_11495</name>
</gene>
<evidence type="ECO:0000256" key="5">
    <source>
        <dbReference type="ARBA" id="ARBA00022692"/>
    </source>
</evidence>
<feature type="transmembrane region" description="Helical" evidence="9">
    <location>
        <begin position="41"/>
        <end position="60"/>
    </location>
</feature>
<evidence type="ECO:0000313" key="11">
    <source>
        <dbReference type="EMBL" id="SFE29730.1"/>
    </source>
</evidence>
<dbReference type="EMBL" id="FOMO01000014">
    <property type="protein sequence ID" value="SFE29730.1"/>
    <property type="molecule type" value="Genomic_DNA"/>
</dbReference>
<dbReference type="NCBIfam" id="TIGR00931">
    <property type="entry name" value="antiport_nhaC"/>
    <property type="match status" value="1"/>
</dbReference>
<keyword evidence="2" id="KW-0813">Transport</keyword>
<dbReference type="GO" id="GO:0005886">
    <property type="term" value="C:plasma membrane"/>
    <property type="evidence" value="ECO:0007669"/>
    <property type="project" value="UniProtKB-SubCell"/>
</dbReference>
<evidence type="ECO:0000256" key="7">
    <source>
        <dbReference type="ARBA" id="ARBA00023136"/>
    </source>
</evidence>
<feature type="transmembrane region" description="Helical" evidence="9">
    <location>
        <begin position="315"/>
        <end position="335"/>
    </location>
</feature>
<evidence type="ECO:0000256" key="2">
    <source>
        <dbReference type="ARBA" id="ARBA00022448"/>
    </source>
</evidence>
<evidence type="ECO:0000256" key="6">
    <source>
        <dbReference type="ARBA" id="ARBA00022989"/>
    </source>
</evidence>
<dbReference type="AlphaFoldDB" id="A0A1I1ZHB4"/>
<dbReference type="InterPro" id="IPR004770">
    <property type="entry name" value="Na/H_antiport_NhaC"/>
</dbReference>
<dbReference type="PANTHER" id="PTHR33451:SF3">
    <property type="entry name" value="MALATE-2H(+)_NA(+)-LACTATE ANTIPORTER"/>
    <property type="match status" value="1"/>
</dbReference>
<accession>A0A1I1ZHB4</accession>
<evidence type="ECO:0000256" key="1">
    <source>
        <dbReference type="ARBA" id="ARBA00004651"/>
    </source>
</evidence>